<gene>
    <name evidence="15" type="primary">recB</name>
    <name evidence="16" type="ORF">Tchl_1887</name>
</gene>
<comment type="catalytic activity">
    <reaction evidence="15">
        <text>Exonucleolytic cleavage (in the presence of ATP) in either 5'- to 3'- or 3'- to 5'-direction to yield 5'-phosphooligonucleotides.</text>
        <dbReference type="EC" id="3.1.11.5"/>
    </reaction>
</comment>
<dbReference type="PROSITE" id="PS51217">
    <property type="entry name" value="UVRD_HELICASE_CTER"/>
    <property type="match status" value="1"/>
</dbReference>
<comment type="cofactor">
    <cofactor evidence="15">
        <name>Mg(2+)</name>
        <dbReference type="ChEBI" id="CHEBI:18420"/>
    </cofactor>
    <text evidence="15">Binds 1 Mg(2+) ion per subunit.</text>
</comment>
<dbReference type="InterPro" id="IPR014017">
    <property type="entry name" value="DNA_helicase_UvrD-like_C"/>
</dbReference>
<comment type="domain">
    <text evidence="15">The N-terminal DNA-binding domain is a ssDNA-dependent ATPase and has ATP-dependent 3'-5' helicase function. This domain interacts with RecC.</text>
</comment>
<dbReference type="EMBL" id="CP018839">
    <property type="protein sequence ID" value="APR04734.1"/>
    <property type="molecule type" value="Genomic_DNA"/>
</dbReference>
<keyword evidence="2 15" id="KW-0479">Metal-binding</keyword>
<dbReference type="InterPro" id="IPR004586">
    <property type="entry name" value="RecB"/>
</dbReference>
<accession>A0A1H5XBB4</accession>
<dbReference type="Gene3D" id="3.40.50.300">
    <property type="entry name" value="P-loop containing nucleotide triphosphate hydrolases"/>
    <property type="match status" value="2"/>
</dbReference>
<dbReference type="NCBIfam" id="TIGR00609">
    <property type="entry name" value="recB"/>
    <property type="match status" value="1"/>
</dbReference>
<keyword evidence="8 15" id="KW-0067">ATP-binding</keyword>
<evidence type="ECO:0000256" key="4">
    <source>
        <dbReference type="ARBA" id="ARBA00022763"/>
    </source>
</evidence>
<evidence type="ECO:0000256" key="9">
    <source>
        <dbReference type="ARBA" id="ARBA00022842"/>
    </source>
</evidence>
<dbReference type="InterPro" id="IPR011335">
    <property type="entry name" value="Restrct_endonuc-II-like"/>
</dbReference>
<dbReference type="GO" id="GO:0005524">
    <property type="term" value="F:ATP binding"/>
    <property type="evidence" value="ECO:0007669"/>
    <property type="project" value="UniProtKB-UniRule"/>
</dbReference>
<dbReference type="InterPro" id="IPR014016">
    <property type="entry name" value="UvrD-like_ATP-bd"/>
</dbReference>
<evidence type="ECO:0000256" key="11">
    <source>
        <dbReference type="ARBA" id="ARBA00023204"/>
    </source>
</evidence>
<dbReference type="Gene3D" id="3.90.320.10">
    <property type="match status" value="1"/>
</dbReference>
<evidence type="ECO:0000256" key="2">
    <source>
        <dbReference type="ARBA" id="ARBA00022723"/>
    </source>
</evidence>
<dbReference type="GO" id="GO:0043138">
    <property type="term" value="F:3'-5' DNA helicase activity"/>
    <property type="evidence" value="ECO:0007669"/>
    <property type="project" value="UniProtKB-UniRule"/>
</dbReference>
<evidence type="ECO:0000256" key="1">
    <source>
        <dbReference type="ARBA" id="ARBA00022722"/>
    </source>
</evidence>
<comment type="catalytic activity">
    <reaction evidence="14 15">
        <text>ATP + H2O = ADP + phosphate + H(+)</text>
        <dbReference type="Rhea" id="RHEA:13065"/>
        <dbReference type="ChEBI" id="CHEBI:15377"/>
        <dbReference type="ChEBI" id="CHEBI:15378"/>
        <dbReference type="ChEBI" id="CHEBI:30616"/>
        <dbReference type="ChEBI" id="CHEBI:43474"/>
        <dbReference type="ChEBI" id="CHEBI:456216"/>
        <dbReference type="EC" id="5.6.2.4"/>
    </reaction>
</comment>
<evidence type="ECO:0000256" key="8">
    <source>
        <dbReference type="ARBA" id="ARBA00022840"/>
    </source>
</evidence>
<dbReference type="InterPro" id="IPR011604">
    <property type="entry name" value="PDDEXK-like_dom_sf"/>
</dbReference>
<feature type="binding site" evidence="15">
    <location>
        <position position="1181"/>
    </location>
    <ligand>
        <name>Mg(2+)</name>
        <dbReference type="ChEBI" id="CHEBI:18420"/>
    </ligand>
</feature>
<dbReference type="STRING" id="96773.Tchl_1887"/>
<keyword evidence="4 15" id="KW-0227">DNA damage</keyword>
<dbReference type="InterPro" id="IPR038726">
    <property type="entry name" value="PDDEXK_AddAB-type"/>
</dbReference>
<feature type="active site" description="For nuclease activity" evidence="15">
    <location>
        <position position="1194"/>
    </location>
</feature>
<evidence type="ECO:0000256" key="15">
    <source>
        <dbReference type="HAMAP-Rule" id="MF_01485"/>
    </source>
</evidence>
<proteinExistence type="inferred from homology"/>
<feature type="region of interest" description="DNA-binding and helicase activity, interacts with RecC" evidence="15">
    <location>
        <begin position="1"/>
        <end position="916"/>
    </location>
</feature>
<comment type="miscellaneous">
    <text evidence="15">In the RecBCD complex, RecB has a slow 3'-5' helicase, an exonuclease activity and loads RecA onto ssDNA, RecD has a fast 5'-3' helicase activity, while RecC stimulates the ATPase and processivity of the RecB helicase and contributes to recognition of the Chi site.</text>
</comment>
<dbReference type="KEGG" id="tcl:Tchl_1887"/>
<evidence type="ECO:0000256" key="14">
    <source>
        <dbReference type="ARBA" id="ARBA00048988"/>
    </source>
</evidence>
<dbReference type="PANTHER" id="PTHR11070">
    <property type="entry name" value="UVRD / RECB / PCRA DNA HELICASE FAMILY MEMBER"/>
    <property type="match status" value="1"/>
</dbReference>
<keyword evidence="12 15" id="KW-0413">Isomerase</keyword>
<dbReference type="InterPro" id="IPR027417">
    <property type="entry name" value="P-loop_NTPase"/>
</dbReference>
<dbReference type="Pfam" id="PF12705">
    <property type="entry name" value="PDDEXK_1"/>
    <property type="match status" value="1"/>
</dbReference>
<evidence type="ECO:0000256" key="7">
    <source>
        <dbReference type="ARBA" id="ARBA00022839"/>
    </source>
</evidence>
<keyword evidence="1 15" id="KW-0540">Nuclease</keyword>
<keyword evidence="6 15" id="KW-0347">Helicase</keyword>
<feature type="binding site" evidence="15">
    <location>
        <position position="1194"/>
    </location>
    <ligand>
        <name>Mg(2+)</name>
        <dbReference type="ChEBI" id="CHEBI:18420"/>
    </ligand>
</feature>
<dbReference type="InterPro" id="IPR000212">
    <property type="entry name" value="DNA_helicase_UvrD/REP"/>
</dbReference>
<keyword evidence="9 15" id="KW-0460">Magnesium</keyword>
<dbReference type="RefSeq" id="WP_232311556.1">
    <property type="nucleotide sequence ID" value="NZ_CP018839.1"/>
</dbReference>
<dbReference type="Pfam" id="PF00580">
    <property type="entry name" value="UvrD-helicase"/>
    <property type="match status" value="1"/>
</dbReference>
<dbReference type="CDD" id="cd22352">
    <property type="entry name" value="RecB_C-like"/>
    <property type="match status" value="1"/>
</dbReference>
<comment type="subunit">
    <text evidence="15">Heterotrimer of RecB, RecC and RecD. All subunits contribute to DNA-binding. Interacts with RecA.</text>
</comment>
<evidence type="ECO:0000256" key="12">
    <source>
        <dbReference type="ARBA" id="ARBA00023235"/>
    </source>
</evidence>
<dbReference type="GO" id="GO:0009338">
    <property type="term" value="C:exodeoxyribonuclease V complex"/>
    <property type="evidence" value="ECO:0007669"/>
    <property type="project" value="TreeGrafter"/>
</dbReference>
<dbReference type="GO" id="GO:0008854">
    <property type="term" value="F:exodeoxyribonuclease V activity"/>
    <property type="evidence" value="ECO:0007669"/>
    <property type="project" value="UniProtKB-EC"/>
</dbReference>
<dbReference type="Proteomes" id="UP000185739">
    <property type="component" value="Chromosome"/>
</dbReference>
<evidence type="ECO:0000313" key="17">
    <source>
        <dbReference type="Proteomes" id="UP000185739"/>
    </source>
</evidence>
<keyword evidence="11 15" id="KW-0234">DNA repair</keyword>
<feature type="region of interest" description="Nuclease activity, interacts with RecD and RecA" evidence="15">
    <location>
        <begin position="964"/>
        <end position="1305"/>
    </location>
</feature>
<keyword evidence="10 15" id="KW-0238">DNA-binding</keyword>
<dbReference type="Pfam" id="PF13361">
    <property type="entry name" value="UvrD_C"/>
    <property type="match status" value="1"/>
</dbReference>
<dbReference type="GO" id="GO:0000724">
    <property type="term" value="P:double-strand break repair via homologous recombination"/>
    <property type="evidence" value="ECO:0007669"/>
    <property type="project" value="UniProtKB-UniRule"/>
</dbReference>
<dbReference type="SUPFAM" id="SSF52980">
    <property type="entry name" value="Restriction endonuclease-like"/>
    <property type="match status" value="1"/>
</dbReference>
<name>A0A1H5XBB4_9RHOO</name>
<comment type="function">
    <text evidence="15">A helicase/nuclease that prepares dsDNA breaks (DSB) for recombinational DNA repair. Binds to DSBs and unwinds DNA via a highly rapid and processive ATP-dependent bidirectional helicase activity. Unwinds dsDNA until it encounters a Chi (crossover hotspot instigator) sequence from the 3' direction. Cuts ssDNA a few nucleotides 3' to the Chi site. The properties and activities of the enzyme are changed at Chi. The Chi-altered holoenzyme produces a long 3'-ssDNA overhang and facilitates RecA-binding to the ssDNA for homologous DNA recombination and repair. Holoenzyme degrades any linearized DNA that is unable to undergo homologous recombination. In the holoenzyme this subunit contributes ATPase, 3'-5' helicase, exonuclease activity and loads RecA onto ssDNA.</text>
</comment>
<evidence type="ECO:0000256" key="3">
    <source>
        <dbReference type="ARBA" id="ARBA00022741"/>
    </source>
</evidence>
<feature type="binding site" evidence="15">
    <location>
        <position position="1058"/>
    </location>
    <ligand>
        <name>Mg(2+)</name>
        <dbReference type="ChEBI" id="CHEBI:18420"/>
    </ligand>
</feature>
<evidence type="ECO:0000256" key="5">
    <source>
        <dbReference type="ARBA" id="ARBA00022801"/>
    </source>
</evidence>
<evidence type="ECO:0000256" key="13">
    <source>
        <dbReference type="ARBA" id="ARBA00034617"/>
    </source>
</evidence>
<keyword evidence="5 15" id="KW-0378">Hydrolase</keyword>
<dbReference type="GO" id="GO:0000287">
    <property type="term" value="F:magnesium ion binding"/>
    <property type="evidence" value="ECO:0007669"/>
    <property type="project" value="UniProtKB-UniRule"/>
</dbReference>
<sequence length="1305" mass="139757">MSAPHSMTPAAGGGAPLDPLRFPLHGQRLIEASAGTGKTFTIAALYVRLVLGHGGADAFARALAPPEILVVTFTEAATKELRERIRARLAEAAAAFLPAPQGEGAQGEGPTAVDDDFLARLRADHAPEHWPACARKLQLAAEWMDEAAVSTIHGWCKRMLREHAFASGSLFTQTLEADQGELLAEAVRDYWRTFIVPLDAAQAAEVAHWWSGPQALQQALERLVGHAAALEASAPRSAPAALLGQAAAERERRLAALKAPWPGWADELQALLERAVAGACVNGQKLRAQYYLPWLDKLRAWAGDPGAVHLELGTGWTRLTPAGLADAWKADKGAPPSHPALEAVAALPAALAALPDAFGDLLRHAACWVAARFAAEQQRRAQMGFDDLLTRLDRALQGDNGAGLAERIRSTFPVALIDEFQDTDPVQFRIFDAVYGVTRAGADPHSRAGMPSALVLIGDPKQAIYAFRGADIFTYLAARRACAGRRYTLGRNFRSTAPMVAAVNRCFGFAEARSAGAGAFLFRPPGASPDDNPLPFIPAAAQGRKETLEIDGRPVAALTAWWLAAREDGKSLPKGAYREQMAAACASAMVRLLNRGRAGAAGFVAGTGFAALRPRDLAVLVHTRDEADAIRAALAVRGVRSVYLSDRDSVFDSARAEELQHWLAACAEPDDARLLRAALATATLGLDWAALDGLDRDERAWEARVLQFRGYRELWRRQGVLPMLRRLLHDFDVPARLLGAAAVNGGERALTDLLHLAELLQQASAVLDGEHALIRHLARQRQPGARTGSGDEGRQIRLESDADLVQVVTVHKSKGLEYPLVFLPFACSWRRVGAADRPLTVHDAGGRAQLLLCADEDTLARADRERLGEDLRKLYVALTRARHATWVGLAPLDELEHSAFGYLLAGGAPIAPAALEAHLRALKGEADCIAVAPAPEPTAERYAAPGADAVPGPARRPRRSVREHWWIASYSALKTGGHGDGLPPAVADTVADAIADAVAEAEARGVRPPAAPDSAAEATFHETLHATPLLAAPPHSVPAQGAGLHAFPRGAEAGTFLHELLEWAAERGFASLAADPGGLRDTVARRCRMRGWEAWIGPLTAWLEHFLAAELALPAAPGRAATRLRLAGLGAVVAEMEFWLTVDTLDTRVLDRLVCAHTLDAAARPALLPDTLGGMLKGFIDLLFEHEGRFYVADYKSNWLGADDGAYTAAAMRAAVLAQRYELQYTLYLLALHRLLQARLPGYDYDRHVGGALYLFLRGSRAPGAGVHFERPPKALIETLDRLFAGTGAVGGGGAVAARLAEGSE</sequence>
<organism evidence="16 17">
    <name type="scientific">Thauera chlorobenzoica</name>
    <dbReference type="NCBI Taxonomy" id="96773"/>
    <lineage>
        <taxon>Bacteria</taxon>
        <taxon>Pseudomonadati</taxon>
        <taxon>Pseudomonadota</taxon>
        <taxon>Betaproteobacteria</taxon>
        <taxon>Rhodocyclales</taxon>
        <taxon>Zoogloeaceae</taxon>
        <taxon>Thauera</taxon>
    </lineage>
</organism>
<keyword evidence="17" id="KW-1185">Reference proteome</keyword>
<dbReference type="PANTHER" id="PTHR11070:SF23">
    <property type="entry name" value="RECBCD ENZYME SUBUNIT RECB"/>
    <property type="match status" value="1"/>
</dbReference>
<dbReference type="GO" id="GO:0005829">
    <property type="term" value="C:cytosol"/>
    <property type="evidence" value="ECO:0007669"/>
    <property type="project" value="TreeGrafter"/>
</dbReference>
<protein>
    <recommendedName>
        <fullName evidence="15">RecBCD enzyme subunit RecB</fullName>
        <ecNumber evidence="15">3.1.11.5</ecNumber>
        <ecNumber evidence="15">5.6.2.4</ecNumber>
    </recommendedName>
    <alternativeName>
        <fullName evidence="15">DNA 3'-5' helicase subunit RecB</fullName>
    </alternativeName>
    <alternativeName>
        <fullName evidence="15">Exonuclease V subunit RecB</fullName>
        <shortName evidence="15">ExoV subunit RecB</shortName>
    </alternativeName>
    <alternativeName>
        <fullName evidence="15">Helicase/nuclease RecBCD subunit RecB</fullName>
    </alternativeName>
</protein>
<reference evidence="16 17" key="1">
    <citation type="submission" date="2016-12" db="EMBL/GenBank/DDBJ databases">
        <title>Complete genome sequence of Thauera chlorobenzoica, a Betaproteobacterium degrading haloaromatics anaerobically to CO2 and halides.</title>
        <authorList>
            <person name="Goris T."/>
            <person name="Mergelsberg M."/>
            <person name="Boll M."/>
        </authorList>
    </citation>
    <scope>NUCLEOTIDE SEQUENCE [LARGE SCALE GENOMIC DNA]</scope>
    <source>
        <strain evidence="16 17">3CB1</strain>
    </source>
</reference>
<comment type="similarity">
    <text evidence="15">Belongs to the helicase family. UvrD subfamily.</text>
</comment>
<keyword evidence="7 15" id="KW-0269">Exonuclease</keyword>
<evidence type="ECO:0000256" key="10">
    <source>
        <dbReference type="ARBA" id="ARBA00023125"/>
    </source>
</evidence>
<dbReference type="SUPFAM" id="SSF52540">
    <property type="entry name" value="P-loop containing nucleoside triphosphate hydrolases"/>
    <property type="match status" value="1"/>
</dbReference>
<dbReference type="PROSITE" id="PS51198">
    <property type="entry name" value="UVRD_HELICASE_ATP_BIND"/>
    <property type="match status" value="1"/>
</dbReference>
<dbReference type="EC" id="5.6.2.4" evidence="15"/>
<dbReference type="GO" id="GO:0003677">
    <property type="term" value="F:DNA binding"/>
    <property type="evidence" value="ECO:0007669"/>
    <property type="project" value="UniProtKB-UniRule"/>
</dbReference>
<dbReference type="HAMAP" id="MF_01485">
    <property type="entry name" value="RecB"/>
    <property type="match status" value="1"/>
</dbReference>
<keyword evidence="3 15" id="KW-0547">Nucleotide-binding</keyword>
<dbReference type="Gene3D" id="1.10.3170.10">
    <property type="entry name" value="Recbcd, chain B, domain 2"/>
    <property type="match status" value="1"/>
</dbReference>
<evidence type="ECO:0000313" key="16">
    <source>
        <dbReference type="EMBL" id="APR04734.1"/>
    </source>
</evidence>
<dbReference type="EC" id="3.1.11.5" evidence="15"/>
<evidence type="ECO:0000256" key="6">
    <source>
        <dbReference type="ARBA" id="ARBA00022806"/>
    </source>
</evidence>
<comment type="domain">
    <text evidence="15">The C-terminal domain has nuclease activity and interacts with RecD. It interacts with RecA, facilitating its loading onto ssDNA.</text>
</comment>
<dbReference type="Gene3D" id="1.10.486.10">
    <property type="entry name" value="PCRA, domain 4"/>
    <property type="match status" value="1"/>
</dbReference>
<comment type="catalytic activity">
    <reaction evidence="13 15">
        <text>Couples ATP hydrolysis with the unwinding of duplex DNA by translocating in the 3'-5' direction.</text>
        <dbReference type="EC" id="5.6.2.4"/>
    </reaction>
</comment>
<dbReference type="GO" id="GO:0016887">
    <property type="term" value="F:ATP hydrolysis activity"/>
    <property type="evidence" value="ECO:0007669"/>
    <property type="project" value="RHEA"/>
</dbReference>